<name>A0A1H6F1Q1_9ACTN</name>
<proteinExistence type="predicted"/>
<dbReference type="EMBL" id="FNVT01000034">
    <property type="protein sequence ID" value="SEH03281.1"/>
    <property type="molecule type" value="Genomic_DNA"/>
</dbReference>
<evidence type="ECO:0000313" key="1">
    <source>
        <dbReference type="EMBL" id="SEH03281.1"/>
    </source>
</evidence>
<protein>
    <submittedName>
        <fullName evidence="1">Uncharacterized protein</fullName>
    </submittedName>
</protein>
<gene>
    <name evidence="1" type="ORF">SAMN05444920_13485</name>
</gene>
<sequence>MSFDEVNTHLSGMISGVHTTYDVGVPGAGRMAADMVLKTDGGPVRLVEALRTGRPLLLDLAGRDDLVAEATGWADRRYGSVDRLVGGGPEVAVQELGVGRVHGALGEQDADEALGRVGVGGGAQAAVPAELAG</sequence>
<dbReference type="AlphaFoldDB" id="A0A1H6F1Q1"/>
<dbReference type="Proteomes" id="UP000236732">
    <property type="component" value="Unassembled WGS sequence"/>
</dbReference>
<reference evidence="1 2" key="1">
    <citation type="submission" date="2016-10" db="EMBL/GenBank/DDBJ databases">
        <authorList>
            <person name="de Groot N.N."/>
        </authorList>
    </citation>
    <scope>NUCLEOTIDE SEQUENCE [LARGE SCALE GENOMIC DNA]</scope>
    <source>
        <strain evidence="1 2">CGMCC 4.7037</strain>
    </source>
</reference>
<organism evidence="1 2">
    <name type="scientific">Nonomuraea solani</name>
    <dbReference type="NCBI Taxonomy" id="1144553"/>
    <lineage>
        <taxon>Bacteria</taxon>
        <taxon>Bacillati</taxon>
        <taxon>Actinomycetota</taxon>
        <taxon>Actinomycetes</taxon>
        <taxon>Streptosporangiales</taxon>
        <taxon>Streptosporangiaceae</taxon>
        <taxon>Nonomuraea</taxon>
    </lineage>
</organism>
<evidence type="ECO:0000313" key="2">
    <source>
        <dbReference type="Proteomes" id="UP000236732"/>
    </source>
</evidence>
<keyword evidence="2" id="KW-1185">Reference proteome</keyword>
<accession>A0A1H6F1Q1</accession>
<dbReference type="Gene3D" id="3.40.30.120">
    <property type="match status" value="1"/>
</dbReference>
<dbReference type="Pfam" id="PF21274">
    <property type="entry name" value="Rng_hyd_C"/>
    <property type="match status" value="1"/>
</dbReference>